<comment type="caution">
    <text evidence="2">The sequence shown here is derived from an EMBL/GenBank/DDBJ whole genome shotgun (WGS) entry which is preliminary data.</text>
</comment>
<organism evidence="2 3">
    <name type="scientific">Plakobranchus ocellatus</name>
    <dbReference type="NCBI Taxonomy" id="259542"/>
    <lineage>
        <taxon>Eukaryota</taxon>
        <taxon>Metazoa</taxon>
        <taxon>Spiralia</taxon>
        <taxon>Lophotrochozoa</taxon>
        <taxon>Mollusca</taxon>
        <taxon>Gastropoda</taxon>
        <taxon>Heterobranchia</taxon>
        <taxon>Euthyneura</taxon>
        <taxon>Panpulmonata</taxon>
        <taxon>Sacoglossa</taxon>
        <taxon>Placobranchoidea</taxon>
        <taxon>Plakobranchidae</taxon>
        <taxon>Plakobranchus</taxon>
    </lineage>
</organism>
<dbReference type="AlphaFoldDB" id="A0AAV3XW16"/>
<sequence>LEVQYEDDPLVEPFNVYLQVFLSQALEPNFLSVIKETNESFYLDALDQIDGMIDKKCKEITKLARWKLDFQEALHRCPLMKEIDRPNLKQACQASVNASPPSIKSVFLSGVPYDRFLLTEKPGSGNHAQVNYIK</sequence>
<dbReference type="Pfam" id="PF13926">
    <property type="entry name" value="DUF4211"/>
    <property type="match status" value="1"/>
</dbReference>
<evidence type="ECO:0000259" key="1">
    <source>
        <dbReference type="Pfam" id="PF13926"/>
    </source>
</evidence>
<name>A0AAV3XW16_9GAST</name>
<feature type="non-terminal residue" evidence="2">
    <location>
        <position position="1"/>
    </location>
</feature>
<proteinExistence type="predicted"/>
<reference evidence="2 3" key="1">
    <citation type="journal article" date="2021" name="Elife">
        <title>Chloroplast acquisition without the gene transfer in kleptoplastic sea slugs, Plakobranchus ocellatus.</title>
        <authorList>
            <person name="Maeda T."/>
            <person name="Takahashi S."/>
            <person name="Yoshida T."/>
            <person name="Shimamura S."/>
            <person name="Takaki Y."/>
            <person name="Nagai Y."/>
            <person name="Toyoda A."/>
            <person name="Suzuki Y."/>
            <person name="Arimoto A."/>
            <person name="Ishii H."/>
            <person name="Satoh N."/>
            <person name="Nishiyama T."/>
            <person name="Hasebe M."/>
            <person name="Maruyama T."/>
            <person name="Minagawa J."/>
            <person name="Obokata J."/>
            <person name="Shigenobu S."/>
        </authorList>
    </citation>
    <scope>NUCLEOTIDE SEQUENCE [LARGE SCALE GENOMIC DNA]</scope>
</reference>
<dbReference type="InterPro" id="IPR025451">
    <property type="entry name" value="DUF4211"/>
</dbReference>
<evidence type="ECO:0000313" key="2">
    <source>
        <dbReference type="EMBL" id="GFN74457.1"/>
    </source>
</evidence>
<dbReference type="Proteomes" id="UP000735302">
    <property type="component" value="Unassembled WGS sequence"/>
</dbReference>
<protein>
    <submittedName>
        <fullName evidence="2">Proline-rich protein 12</fullName>
    </submittedName>
</protein>
<evidence type="ECO:0000313" key="3">
    <source>
        <dbReference type="Proteomes" id="UP000735302"/>
    </source>
</evidence>
<keyword evidence="3" id="KW-1185">Reference proteome</keyword>
<dbReference type="EMBL" id="BLXT01000114">
    <property type="protein sequence ID" value="GFN74457.1"/>
    <property type="molecule type" value="Genomic_DNA"/>
</dbReference>
<feature type="domain" description="DUF4211" evidence="1">
    <location>
        <begin position="7"/>
        <end position="115"/>
    </location>
</feature>
<accession>A0AAV3XW16</accession>
<gene>
    <name evidence="2" type="ORF">PoB_000096300</name>
</gene>